<evidence type="ECO:0000313" key="2">
    <source>
        <dbReference type="Proteomes" id="UP001239111"/>
    </source>
</evidence>
<dbReference type="Proteomes" id="UP001239111">
    <property type="component" value="Chromosome 2"/>
</dbReference>
<dbReference type="EMBL" id="CM056742">
    <property type="protein sequence ID" value="KAJ8678840.1"/>
    <property type="molecule type" value="Genomic_DNA"/>
</dbReference>
<protein>
    <submittedName>
        <fullName evidence="1">Uncharacterized protein</fullName>
    </submittedName>
</protein>
<organism evidence="1 2">
    <name type="scientific">Eretmocerus hayati</name>
    <dbReference type="NCBI Taxonomy" id="131215"/>
    <lineage>
        <taxon>Eukaryota</taxon>
        <taxon>Metazoa</taxon>
        <taxon>Ecdysozoa</taxon>
        <taxon>Arthropoda</taxon>
        <taxon>Hexapoda</taxon>
        <taxon>Insecta</taxon>
        <taxon>Pterygota</taxon>
        <taxon>Neoptera</taxon>
        <taxon>Endopterygota</taxon>
        <taxon>Hymenoptera</taxon>
        <taxon>Apocrita</taxon>
        <taxon>Proctotrupomorpha</taxon>
        <taxon>Chalcidoidea</taxon>
        <taxon>Aphelinidae</taxon>
        <taxon>Aphelininae</taxon>
        <taxon>Eretmocerus</taxon>
    </lineage>
</organism>
<evidence type="ECO:0000313" key="1">
    <source>
        <dbReference type="EMBL" id="KAJ8678840.1"/>
    </source>
</evidence>
<comment type="caution">
    <text evidence="1">The sequence shown here is derived from an EMBL/GenBank/DDBJ whole genome shotgun (WGS) entry which is preliminary data.</text>
</comment>
<reference evidence="1" key="1">
    <citation type="submission" date="2023-04" db="EMBL/GenBank/DDBJ databases">
        <title>A chromosome-level genome assembly of the parasitoid wasp Eretmocerus hayati.</title>
        <authorList>
            <person name="Zhong Y."/>
            <person name="Liu S."/>
            <person name="Liu Y."/>
        </authorList>
    </citation>
    <scope>NUCLEOTIDE SEQUENCE</scope>
    <source>
        <strain evidence="1">ZJU_SS_LIU_2023</strain>
    </source>
</reference>
<name>A0ACC2PAQ4_9HYME</name>
<proteinExistence type="predicted"/>
<gene>
    <name evidence="1" type="ORF">QAD02_014627</name>
</gene>
<sequence>MYEEGESHRILSDGFIAFNRSKNFDQGSEWNLQEIGSLQPESLVYPQNPQYHSDRTSNPDAHLGNPLRQDPFLYQHHEDNYAIENYTTASTSVPTEQYPIFHQEYSYNISATLPEQATSEQSQTNHPTTTEESLVIHPLPSQEQLSPPPSPSRRSNHRSESPERDVENYQLRPSPCEQCIRKCNINFPQHQRQKINSSVPKLNIIERRNWLSYHMRECEIYRHVSRTDKSREKNVKYFLEDQRGDQVQVCKSFFLATTGSNYNNDRSLRYIIQYRDPVTKLMPSTPKKRVVKEGYEERMATIEEHIKSFHPSISHYRRPHAPHRKYLSSDISKTFMHKDFTEKHPHIWINYETYRNVVNRMNISFTKLGHEQCEMCVRFDVHHDDHKKDKLCTDCDECTRWALHNQRANDARRLHQSDVELSNSPTNKIKFYSVDLQKVIMLPWMETLKTALFTRRIVGFHESFVPLGESKTMSKMPIAMVWHEAIAGRKCEDIASAFHNFFLFERDAAMIVLWLDNCSGQNKNWTLISSIVELINSSEVETEVIELIFFEAGHTFMSADSFHHQVELSMKRMKSLQDFNDFVNAVQEANSGHVRVKALQPCDFRNWRDYSSKSKLSRKGRPYLNDIRKIQFRKNSHSIFYTLEYEERGCETFHEFDFLQVKIMKGFPPILPRSHPRGIPAAKKNDIIKRLVPLMNSSRRSFWLDIPTGEHNVDLIDGDDNEGL</sequence>
<keyword evidence="2" id="KW-1185">Reference proteome</keyword>
<accession>A0ACC2PAQ4</accession>